<name>A0A1D8GM83_9FIRM</name>
<keyword evidence="1" id="KW-1133">Transmembrane helix</keyword>
<reference evidence="2 3" key="1">
    <citation type="submission" date="2016-09" db="EMBL/GenBank/DDBJ databases">
        <title>Genomic analysis reveals versatility of anaerobic energy metabolism of Geosporobacter ferrireducens IRF9 of phylum Firmicutes.</title>
        <authorList>
            <person name="Kim S.-J."/>
        </authorList>
    </citation>
    <scope>NUCLEOTIDE SEQUENCE [LARGE SCALE GENOMIC DNA]</scope>
    <source>
        <strain evidence="2 3">IRF9</strain>
    </source>
</reference>
<dbReference type="EMBL" id="CP017269">
    <property type="protein sequence ID" value="AOT72026.1"/>
    <property type="molecule type" value="Genomic_DNA"/>
</dbReference>
<keyword evidence="3" id="KW-1185">Reference proteome</keyword>
<sequence length="166" mass="18908">MEEKKYKILIHLVGLCVIVITSFAIINFESNKNSKFEPGSTKYVTDRQEITVNQPLVLKIAVSASRVDDIYMRLTNKFIPQVEKKSKWTIRVEVFESEKLGGDLTCIQGIEKGTIEMGLLKTSTDDADVTHVILGDTTLLINEGFWDSIQEEYKKIIMDEISKVIY</sequence>
<proteinExistence type="predicted"/>
<dbReference type="RefSeq" id="WP_069980341.1">
    <property type="nucleotide sequence ID" value="NZ_CP017269.1"/>
</dbReference>
<keyword evidence="1" id="KW-0472">Membrane</keyword>
<dbReference type="KEGG" id="gfe:Gferi_22300"/>
<dbReference type="Proteomes" id="UP000095743">
    <property type="component" value="Chromosome"/>
</dbReference>
<feature type="transmembrane region" description="Helical" evidence="1">
    <location>
        <begin position="6"/>
        <end position="26"/>
    </location>
</feature>
<evidence type="ECO:0000313" key="2">
    <source>
        <dbReference type="EMBL" id="AOT72026.1"/>
    </source>
</evidence>
<dbReference type="AlphaFoldDB" id="A0A1D8GM83"/>
<evidence type="ECO:0000313" key="3">
    <source>
        <dbReference type="Proteomes" id="UP000095743"/>
    </source>
</evidence>
<dbReference type="STRING" id="1424294.Gferi_22300"/>
<dbReference type="Gene3D" id="3.40.190.170">
    <property type="entry name" value="Bacterial extracellular solute-binding protein, family 7"/>
    <property type="match status" value="1"/>
</dbReference>
<protein>
    <submittedName>
        <fullName evidence="2">Uncharacterized protein</fullName>
    </submittedName>
</protein>
<gene>
    <name evidence="2" type="ORF">Gferi_22300</name>
</gene>
<evidence type="ECO:0000256" key="1">
    <source>
        <dbReference type="SAM" id="Phobius"/>
    </source>
</evidence>
<organism evidence="2 3">
    <name type="scientific">Geosporobacter ferrireducens</name>
    <dbReference type="NCBI Taxonomy" id="1424294"/>
    <lineage>
        <taxon>Bacteria</taxon>
        <taxon>Bacillati</taxon>
        <taxon>Bacillota</taxon>
        <taxon>Clostridia</taxon>
        <taxon>Peptostreptococcales</taxon>
        <taxon>Thermotaleaceae</taxon>
        <taxon>Geosporobacter</taxon>
    </lineage>
</organism>
<keyword evidence="1" id="KW-0812">Transmembrane</keyword>
<dbReference type="InterPro" id="IPR038404">
    <property type="entry name" value="TRAP_DctP_sf"/>
</dbReference>
<accession>A0A1D8GM83</accession>